<evidence type="ECO:0000313" key="1">
    <source>
        <dbReference type="EMBL" id="VTO14014.1"/>
    </source>
</evidence>
<accession>A0A4P1K1V6</accession>
<proteinExistence type="predicted"/>
<dbReference type="Proteomes" id="UP000309952">
    <property type="component" value="Chromosome"/>
</dbReference>
<sequence>MTPVDLNLQRWFRLIAEAHMAVESGDVRSLEKRATAMREAPSPAIGAGRAACNTFRWACLWFVHADASHRAGLAPTLLTIAEQVERELTPPEPDPVAMAAAAIGEGDLFDPAWARRADIGG</sequence>
<keyword evidence="2" id="KW-1185">Reference proteome</keyword>
<dbReference type="AlphaFoldDB" id="A0A4P1K1V6"/>
<organism evidence="1 2">
    <name type="scientific">Brevundimonas vancanneytii</name>
    <dbReference type="NCBI Taxonomy" id="1325724"/>
    <lineage>
        <taxon>Bacteria</taxon>
        <taxon>Pseudomonadati</taxon>
        <taxon>Pseudomonadota</taxon>
        <taxon>Alphaproteobacteria</taxon>
        <taxon>Caulobacterales</taxon>
        <taxon>Caulobacteraceae</taxon>
        <taxon>Brevundimonas</taxon>
    </lineage>
</organism>
<reference evidence="1 2" key="1">
    <citation type="submission" date="2019-04" db="EMBL/GenBank/DDBJ databases">
        <authorList>
            <consortium name="Pathogen Informatics"/>
        </authorList>
    </citation>
    <scope>NUCLEOTIDE SEQUENCE [LARGE SCALE GENOMIC DNA]</scope>
    <source>
        <strain evidence="1 2">NCTC9239</strain>
    </source>
</reference>
<name>A0A4P1K1V6_9CAUL</name>
<protein>
    <submittedName>
        <fullName evidence="1">Uncharacterized protein</fullName>
    </submittedName>
</protein>
<evidence type="ECO:0000313" key="2">
    <source>
        <dbReference type="Proteomes" id="UP000309952"/>
    </source>
</evidence>
<dbReference type="EMBL" id="LR588407">
    <property type="protein sequence ID" value="VTO14014.1"/>
    <property type="molecule type" value="Genomic_DNA"/>
</dbReference>
<dbReference type="RefSeq" id="WP_167493297.1">
    <property type="nucleotide sequence ID" value="NZ_LR588407.1"/>
</dbReference>
<dbReference type="KEGG" id="bvy:NCTC9239_01250"/>
<gene>
    <name evidence="1" type="ORF">NCTC9239_01250</name>
</gene>